<evidence type="ECO:0000313" key="2">
    <source>
        <dbReference type="Proteomes" id="UP000245998"/>
    </source>
</evidence>
<reference evidence="1 2" key="1">
    <citation type="submission" date="2018-04" db="EMBL/GenBank/DDBJ databases">
        <title>Camelliibacillus theae gen. nov., sp. nov., isolated from Pu'er tea.</title>
        <authorList>
            <person name="Niu L."/>
        </authorList>
    </citation>
    <scope>NUCLEOTIDE SEQUENCE [LARGE SCALE GENOMIC DNA]</scope>
    <source>
        <strain evidence="1 2">T8</strain>
    </source>
</reference>
<dbReference type="Proteomes" id="UP000245998">
    <property type="component" value="Unassembled WGS sequence"/>
</dbReference>
<dbReference type="AlphaFoldDB" id="A0A2U1K563"/>
<gene>
    <name evidence="1" type="ORF">DCC39_05305</name>
</gene>
<name>A0A2U1K563_9BACI</name>
<organism evidence="1 2">
    <name type="scientific">Pueribacillus theae</name>
    <dbReference type="NCBI Taxonomy" id="2171751"/>
    <lineage>
        <taxon>Bacteria</taxon>
        <taxon>Bacillati</taxon>
        <taxon>Bacillota</taxon>
        <taxon>Bacilli</taxon>
        <taxon>Bacillales</taxon>
        <taxon>Bacillaceae</taxon>
        <taxon>Pueribacillus</taxon>
    </lineage>
</organism>
<comment type="caution">
    <text evidence="1">The sequence shown here is derived from an EMBL/GenBank/DDBJ whole genome shotgun (WGS) entry which is preliminary data.</text>
</comment>
<proteinExistence type="predicted"/>
<sequence length="96" mass="11638">MFHFVYNPNKYFGNKEGFFVILLNYEYIRKYPLFRLTPFLPLIFTSYRYDFRKKTTGFSKIENPFVLNISLFDDDVIQEVTGLSKEELKKLMKELQ</sequence>
<keyword evidence="2" id="KW-1185">Reference proteome</keyword>
<protein>
    <submittedName>
        <fullName evidence="1">Uncharacterized protein</fullName>
    </submittedName>
</protein>
<dbReference type="EMBL" id="QCZG01000007">
    <property type="protein sequence ID" value="PWA12640.1"/>
    <property type="molecule type" value="Genomic_DNA"/>
</dbReference>
<accession>A0A2U1K563</accession>
<evidence type="ECO:0000313" key="1">
    <source>
        <dbReference type="EMBL" id="PWA12640.1"/>
    </source>
</evidence>